<feature type="region of interest" description="Disordered" evidence="6">
    <location>
        <begin position="508"/>
        <end position="535"/>
    </location>
</feature>
<dbReference type="CDD" id="cd16646">
    <property type="entry name" value="mRING-HC-C2H2C4_MDM2-like"/>
    <property type="match status" value="1"/>
</dbReference>
<dbReference type="InterPro" id="IPR036885">
    <property type="entry name" value="SWIB_MDM2_dom_sf"/>
</dbReference>
<dbReference type="InterPro" id="IPR001876">
    <property type="entry name" value="Znf_RanBP2"/>
</dbReference>
<protein>
    <submittedName>
        <fullName evidence="10">Uncharacterized protein</fullName>
    </submittedName>
</protein>
<evidence type="ECO:0000256" key="2">
    <source>
        <dbReference type="ARBA" id="ARBA00022723"/>
    </source>
</evidence>
<evidence type="ECO:0000256" key="6">
    <source>
        <dbReference type="SAM" id="MobiDB-lite"/>
    </source>
</evidence>
<dbReference type="GO" id="GO:0043066">
    <property type="term" value="P:negative regulation of apoptotic process"/>
    <property type="evidence" value="ECO:0007669"/>
    <property type="project" value="TreeGrafter"/>
</dbReference>
<feature type="region of interest" description="Disordered" evidence="6">
    <location>
        <begin position="201"/>
        <end position="324"/>
    </location>
</feature>
<name>A0AAD9K1B6_9ANNE</name>
<keyword evidence="4" id="KW-0862">Zinc</keyword>
<feature type="domain" description="DM2" evidence="9">
    <location>
        <begin position="81"/>
        <end position="168"/>
    </location>
</feature>
<sequence>MAVDSGETGCTMARRRHHRCKPDGNHGNRIRRNPQSTRETQVRDADAMSVLMASMGSGSILSTESSHRGQHQGRTSEWNGRMVLPTTEFVRLLKSVGAKGELASCGELFTVKQLCFYLKEYIKCKELFDASNPLLIHCENDPLGKVFSVKSFTFHNALPLVMKNILVVNSSLTRWRHSSPLLTDDALRMAAVSCASPLTNTGIDDDVMENPHLASSSQHDSINQVTSTTTVPRTPQTPRKQFLRHRSETDEEEVSSDKPFSSPSSSAVKHLFLDTKSITHRDEQRDKESGEITHRAVRHSRRRQSTSHVDDLLHPIDSNRNKSDHTFMKTNRKRRHTTSESLTKCSYSKYNHSADELDRCSQSRCFEADLGDSDSDETIYSIQSKETVYVKDSSDDLWFLEEDDTSIEIESVQLGHFEGEYELETEVESEHFNDYDLSDGSESPCEVIVKCDDSDMQFWADSESETESTDGELRDKWKCCKCGTKNQALSRHCSRCWSIRTGWLPDQDTKTSGLSDASVTQSRTDVSSGSRHIQSSLDHPACEDGHCGQSGVSHYCSSESGVSKDCLSKNIVMDRFFSSQPEIIQSRGHSTPTANDTGDGQVSHTASTTCTSLTHSESDTRLDLFKIPSLVGNSNNNNNELGLCSAKGRLLPRLKLLSDDSGNGSLTSSQESASSVHSSCQELSVTSPLKKPRTIGYSDRVSSSPRKCPVSPYKRYSPFPASPFSTKQNLFQFDQLLSPGKRLCQTDRYAVGLSVESLPATSSKTVTSISSPLKSDSSRRIFFVDPLPSPKKRAPNGVEYSDLCMICLSKPKEASIIHGKTGHQVCCYLCAKRLRRRGKPCPVCRRHIQKVVKNYLV</sequence>
<feature type="region of interest" description="Disordered" evidence="6">
    <location>
        <begin position="1"/>
        <end position="42"/>
    </location>
</feature>
<dbReference type="SUPFAM" id="SSF90209">
    <property type="entry name" value="Ran binding protein zinc finger-like"/>
    <property type="match status" value="1"/>
</dbReference>
<dbReference type="CDD" id="cd10566">
    <property type="entry name" value="MDM2_like"/>
    <property type="match status" value="1"/>
</dbReference>
<evidence type="ECO:0000256" key="5">
    <source>
        <dbReference type="PROSITE-ProRule" id="PRU00322"/>
    </source>
</evidence>
<keyword evidence="11" id="KW-1185">Reference proteome</keyword>
<dbReference type="SUPFAM" id="SSF47592">
    <property type="entry name" value="SWIB/MDM2 domain"/>
    <property type="match status" value="1"/>
</dbReference>
<dbReference type="InterPro" id="IPR013083">
    <property type="entry name" value="Znf_RING/FYVE/PHD"/>
</dbReference>
<feature type="compositionally biased region" description="Polar residues" evidence="6">
    <location>
        <begin position="510"/>
        <end position="535"/>
    </location>
</feature>
<dbReference type="PROSITE" id="PS50199">
    <property type="entry name" value="ZF_RANBP2_2"/>
    <property type="match status" value="1"/>
</dbReference>
<evidence type="ECO:0000259" key="8">
    <source>
        <dbReference type="PROSITE" id="PS50199"/>
    </source>
</evidence>
<dbReference type="GO" id="GO:0061630">
    <property type="term" value="F:ubiquitin protein ligase activity"/>
    <property type="evidence" value="ECO:0007669"/>
    <property type="project" value="TreeGrafter"/>
</dbReference>
<dbReference type="GO" id="GO:0016567">
    <property type="term" value="P:protein ubiquitination"/>
    <property type="evidence" value="ECO:0007669"/>
    <property type="project" value="TreeGrafter"/>
</dbReference>
<feature type="region of interest" description="Disordered" evidence="6">
    <location>
        <begin position="584"/>
        <end position="614"/>
    </location>
</feature>
<dbReference type="Proteomes" id="UP001208570">
    <property type="component" value="Unassembled WGS sequence"/>
</dbReference>
<accession>A0AAD9K1B6</accession>
<evidence type="ECO:0000256" key="1">
    <source>
        <dbReference type="ARBA" id="ARBA00005803"/>
    </source>
</evidence>
<feature type="compositionally biased region" description="Basic and acidic residues" evidence="6">
    <location>
        <begin position="308"/>
        <end position="324"/>
    </location>
</feature>
<gene>
    <name evidence="10" type="ORF">LSH36_87g06054</name>
</gene>
<dbReference type="InterPro" id="IPR036443">
    <property type="entry name" value="Znf_RanBP2_sf"/>
</dbReference>
<evidence type="ECO:0000256" key="4">
    <source>
        <dbReference type="ARBA" id="ARBA00022833"/>
    </source>
</evidence>
<proteinExistence type="inferred from homology"/>
<dbReference type="PROSITE" id="PS51925">
    <property type="entry name" value="SWIB_MDM2"/>
    <property type="match status" value="1"/>
</dbReference>
<keyword evidence="3 5" id="KW-0863">Zinc-finger</keyword>
<dbReference type="PANTHER" id="PTHR46858">
    <property type="entry name" value="OS05G0521000 PROTEIN"/>
    <property type="match status" value="1"/>
</dbReference>
<organism evidence="10 11">
    <name type="scientific">Paralvinella palmiformis</name>
    <dbReference type="NCBI Taxonomy" id="53620"/>
    <lineage>
        <taxon>Eukaryota</taxon>
        <taxon>Metazoa</taxon>
        <taxon>Spiralia</taxon>
        <taxon>Lophotrochozoa</taxon>
        <taxon>Annelida</taxon>
        <taxon>Polychaeta</taxon>
        <taxon>Sedentaria</taxon>
        <taxon>Canalipalpata</taxon>
        <taxon>Terebellida</taxon>
        <taxon>Terebelliformia</taxon>
        <taxon>Alvinellidae</taxon>
        <taxon>Paralvinella</taxon>
    </lineage>
</organism>
<dbReference type="SUPFAM" id="SSF57850">
    <property type="entry name" value="RING/U-box"/>
    <property type="match status" value="1"/>
</dbReference>
<feature type="compositionally biased region" description="Low complexity" evidence="6">
    <location>
        <begin position="224"/>
        <end position="239"/>
    </location>
</feature>
<dbReference type="GO" id="GO:0010468">
    <property type="term" value="P:regulation of gene expression"/>
    <property type="evidence" value="ECO:0007669"/>
    <property type="project" value="TreeGrafter"/>
</dbReference>
<feature type="compositionally biased region" description="Basic and acidic residues" evidence="6">
    <location>
        <begin position="271"/>
        <end position="294"/>
    </location>
</feature>
<dbReference type="InterPro" id="IPR001841">
    <property type="entry name" value="Znf_RING"/>
</dbReference>
<reference evidence="10" key="1">
    <citation type="journal article" date="2023" name="Mol. Biol. Evol.">
        <title>Third-Generation Sequencing Reveals the Adaptive Role of the Epigenome in Three Deep-Sea Polychaetes.</title>
        <authorList>
            <person name="Perez M."/>
            <person name="Aroh O."/>
            <person name="Sun Y."/>
            <person name="Lan Y."/>
            <person name="Juniper S.K."/>
            <person name="Young C.R."/>
            <person name="Angers B."/>
            <person name="Qian P.Y."/>
        </authorList>
    </citation>
    <scope>NUCLEOTIDE SEQUENCE</scope>
    <source>
        <strain evidence="10">P08H-3</strain>
    </source>
</reference>
<dbReference type="EMBL" id="JAODUP010000087">
    <property type="protein sequence ID" value="KAK2163032.1"/>
    <property type="molecule type" value="Genomic_DNA"/>
</dbReference>
<dbReference type="InterPro" id="IPR003121">
    <property type="entry name" value="SWIB_MDM2_domain"/>
</dbReference>
<evidence type="ECO:0000259" key="9">
    <source>
        <dbReference type="PROSITE" id="PS51925"/>
    </source>
</evidence>
<evidence type="ECO:0000313" key="11">
    <source>
        <dbReference type="Proteomes" id="UP001208570"/>
    </source>
</evidence>
<feature type="compositionally biased region" description="Basic residues" evidence="6">
    <location>
        <begin position="295"/>
        <end position="305"/>
    </location>
</feature>
<feature type="compositionally biased region" description="Polar residues" evidence="6">
    <location>
        <begin position="213"/>
        <end position="223"/>
    </location>
</feature>
<dbReference type="Gene3D" id="2.30.30.380">
    <property type="entry name" value="Zn-finger domain of Sec23/24"/>
    <property type="match status" value="1"/>
</dbReference>
<feature type="domain" description="RanBP2-type" evidence="8">
    <location>
        <begin position="469"/>
        <end position="502"/>
    </location>
</feature>
<keyword evidence="2" id="KW-0479">Metal-binding</keyword>
<feature type="compositionally biased region" description="Low complexity" evidence="6">
    <location>
        <begin position="257"/>
        <end position="266"/>
    </location>
</feature>
<comment type="caution">
    <text evidence="10">The sequence shown here is derived from an EMBL/GenBank/DDBJ whole genome shotgun (WGS) entry which is preliminary data.</text>
</comment>
<dbReference type="Gene3D" id="3.30.40.10">
    <property type="entry name" value="Zinc/RING finger domain, C3HC4 (zinc finger)"/>
    <property type="match status" value="1"/>
</dbReference>
<dbReference type="Gene3D" id="1.10.245.10">
    <property type="entry name" value="SWIB/MDM2 domain"/>
    <property type="match status" value="1"/>
</dbReference>
<feature type="domain" description="RING-type" evidence="7">
    <location>
        <begin position="804"/>
        <end position="845"/>
    </location>
</feature>
<dbReference type="PANTHER" id="PTHR46858:SF5">
    <property type="entry name" value="E3 UBIQUITIN-PROTEIN LIGASE APD1-RELATED"/>
    <property type="match status" value="1"/>
</dbReference>
<comment type="similarity">
    <text evidence="1">Belongs to the MDM2/MDM4 family.</text>
</comment>
<dbReference type="PROSITE" id="PS50089">
    <property type="entry name" value="ZF_RING_2"/>
    <property type="match status" value="1"/>
</dbReference>
<dbReference type="GO" id="GO:0008270">
    <property type="term" value="F:zinc ion binding"/>
    <property type="evidence" value="ECO:0007669"/>
    <property type="project" value="UniProtKB-KW"/>
</dbReference>
<evidence type="ECO:0000256" key="3">
    <source>
        <dbReference type="ARBA" id="ARBA00022771"/>
    </source>
</evidence>
<dbReference type="PROSITE" id="PS01358">
    <property type="entry name" value="ZF_RANBP2_1"/>
    <property type="match status" value="1"/>
</dbReference>
<dbReference type="Pfam" id="PF13920">
    <property type="entry name" value="zf-C3HC4_3"/>
    <property type="match status" value="1"/>
</dbReference>
<evidence type="ECO:0000259" key="7">
    <source>
        <dbReference type="PROSITE" id="PS50089"/>
    </source>
</evidence>
<dbReference type="AlphaFoldDB" id="A0AAD9K1B6"/>
<evidence type="ECO:0000313" key="10">
    <source>
        <dbReference type="EMBL" id="KAK2163032.1"/>
    </source>
</evidence>